<dbReference type="SUPFAM" id="SSF50630">
    <property type="entry name" value="Acid proteases"/>
    <property type="match status" value="2"/>
</dbReference>
<organism evidence="2 3">
    <name type="scientific">Caulobacter mirabilis</name>
    <dbReference type="NCBI Taxonomy" id="69666"/>
    <lineage>
        <taxon>Bacteria</taxon>
        <taxon>Pseudomonadati</taxon>
        <taxon>Pseudomonadota</taxon>
        <taxon>Alphaproteobacteria</taxon>
        <taxon>Caulobacterales</taxon>
        <taxon>Caulobacteraceae</taxon>
        <taxon>Caulobacter</taxon>
    </lineage>
</organism>
<evidence type="ECO:0000256" key="1">
    <source>
        <dbReference type="SAM" id="SignalP"/>
    </source>
</evidence>
<dbReference type="KEGG" id="cmb:CSW64_09425"/>
<evidence type="ECO:0000313" key="3">
    <source>
        <dbReference type="Proteomes" id="UP000228945"/>
    </source>
</evidence>
<evidence type="ECO:0000313" key="2">
    <source>
        <dbReference type="EMBL" id="ATQ42611.1"/>
    </source>
</evidence>
<dbReference type="InterPro" id="IPR021109">
    <property type="entry name" value="Peptidase_aspartic_dom_sf"/>
</dbReference>
<proteinExistence type="predicted"/>
<keyword evidence="1" id="KW-0732">Signal</keyword>
<reference evidence="2 3" key="1">
    <citation type="submission" date="2017-10" db="EMBL/GenBank/DDBJ databases">
        <title>Genome sequence of Caulobacter mirabilis FWC38.</title>
        <authorList>
            <person name="Fiebig A."/>
            <person name="Crosson S."/>
        </authorList>
    </citation>
    <scope>NUCLEOTIDE SEQUENCE [LARGE SCALE GENOMIC DNA]</scope>
    <source>
        <strain evidence="2 3">FWC 38</strain>
    </source>
</reference>
<dbReference type="OrthoDB" id="7186856at2"/>
<accession>A0A2D2AXA5</accession>
<keyword evidence="3" id="KW-1185">Reference proteome</keyword>
<dbReference type="Gene3D" id="2.40.70.10">
    <property type="entry name" value="Acid Proteases"/>
    <property type="match status" value="2"/>
</dbReference>
<dbReference type="InterPro" id="IPR034122">
    <property type="entry name" value="Retropepsin-like_bacterial"/>
</dbReference>
<protein>
    <recommendedName>
        <fullName evidence="4">Peptidase A2 domain-containing protein</fullName>
    </recommendedName>
</protein>
<dbReference type="RefSeq" id="WP_099621865.1">
    <property type="nucleotide sequence ID" value="NZ_CP024201.1"/>
</dbReference>
<dbReference type="EMBL" id="CP024201">
    <property type="protein sequence ID" value="ATQ42611.1"/>
    <property type="molecule type" value="Genomic_DNA"/>
</dbReference>
<dbReference type="AlphaFoldDB" id="A0A2D2AXA5"/>
<feature type="chain" id="PRO_5013588373" description="Peptidase A2 domain-containing protein" evidence="1">
    <location>
        <begin position="23"/>
        <end position="290"/>
    </location>
</feature>
<name>A0A2D2AXA5_9CAUL</name>
<dbReference type="Proteomes" id="UP000228945">
    <property type="component" value="Chromosome"/>
</dbReference>
<dbReference type="Pfam" id="PF13650">
    <property type="entry name" value="Asp_protease_2"/>
    <property type="match status" value="2"/>
</dbReference>
<evidence type="ECO:0008006" key="4">
    <source>
        <dbReference type="Google" id="ProtNLM"/>
    </source>
</evidence>
<dbReference type="CDD" id="cd05483">
    <property type="entry name" value="retropepsin_like_bacteria"/>
    <property type="match status" value="1"/>
</dbReference>
<gene>
    <name evidence="2" type="ORF">CSW64_09425</name>
</gene>
<sequence length="290" mass="30535">MNRTLHPLIAAAALLIAVQAQAACLPIERGDGDTPIVLAKVDGQGPFAFVLDTAASGSTVDPALAEQLKAPRDAATETAEGLGGPMDVRLHRIASFQAGPAAIRDFTAPAIPAPAFESHPVRGLAGIDLFGQSLAVWTPNAACVDLRAAGAAPGDGWRRVEANWIRPWKVMLPIRVGEVEGWGLLDTGAQWTVLNPAFAARLGLQAGSPRLRPAGEISGVDGRPMPLSAAEVSAVSVGAWRWDARTLRTGDLPVFARLGDPTQPLAVIGIDWLKDASFAVDYRDAVVWQR</sequence>
<feature type="signal peptide" evidence="1">
    <location>
        <begin position="1"/>
        <end position="22"/>
    </location>
</feature>